<proteinExistence type="predicted"/>
<dbReference type="EMBL" id="JAINUG010000050">
    <property type="protein sequence ID" value="KAJ8405045.1"/>
    <property type="molecule type" value="Genomic_DNA"/>
</dbReference>
<name>A0AAD7WQ96_9TELE</name>
<gene>
    <name evidence="1" type="ORF">AAFF_G00329660</name>
</gene>
<evidence type="ECO:0000313" key="1">
    <source>
        <dbReference type="EMBL" id="KAJ8405045.1"/>
    </source>
</evidence>
<accession>A0AAD7WQ96</accession>
<reference evidence="1" key="1">
    <citation type="journal article" date="2023" name="Science">
        <title>Genome structures resolve the early diversification of teleost fishes.</title>
        <authorList>
            <person name="Parey E."/>
            <person name="Louis A."/>
            <person name="Montfort J."/>
            <person name="Bouchez O."/>
            <person name="Roques C."/>
            <person name="Iampietro C."/>
            <person name="Lluch J."/>
            <person name="Castinel A."/>
            <person name="Donnadieu C."/>
            <person name="Desvignes T."/>
            <person name="Floi Bucao C."/>
            <person name="Jouanno E."/>
            <person name="Wen M."/>
            <person name="Mejri S."/>
            <person name="Dirks R."/>
            <person name="Jansen H."/>
            <person name="Henkel C."/>
            <person name="Chen W.J."/>
            <person name="Zahm M."/>
            <person name="Cabau C."/>
            <person name="Klopp C."/>
            <person name="Thompson A.W."/>
            <person name="Robinson-Rechavi M."/>
            <person name="Braasch I."/>
            <person name="Lecointre G."/>
            <person name="Bobe J."/>
            <person name="Postlethwait J.H."/>
            <person name="Berthelot C."/>
            <person name="Roest Crollius H."/>
            <person name="Guiguen Y."/>
        </authorList>
    </citation>
    <scope>NUCLEOTIDE SEQUENCE</scope>
    <source>
        <strain evidence="1">NC1722</strain>
    </source>
</reference>
<organism evidence="1 2">
    <name type="scientific">Aldrovandia affinis</name>
    <dbReference type="NCBI Taxonomy" id="143900"/>
    <lineage>
        <taxon>Eukaryota</taxon>
        <taxon>Metazoa</taxon>
        <taxon>Chordata</taxon>
        <taxon>Craniata</taxon>
        <taxon>Vertebrata</taxon>
        <taxon>Euteleostomi</taxon>
        <taxon>Actinopterygii</taxon>
        <taxon>Neopterygii</taxon>
        <taxon>Teleostei</taxon>
        <taxon>Notacanthiformes</taxon>
        <taxon>Halosauridae</taxon>
        <taxon>Aldrovandia</taxon>
    </lineage>
</organism>
<protein>
    <submittedName>
        <fullName evidence="1">Uncharacterized protein</fullName>
    </submittedName>
</protein>
<evidence type="ECO:0000313" key="2">
    <source>
        <dbReference type="Proteomes" id="UP001221898"/>
    </source>
</evidence>
<comment type="caution">
    <text evidence="1">The sequence shown here is derived from an EMBL/GenBank/DDBJ whole genome shotgun (WGS) entry which is preliminary data.</text>
</comment>
<dbReference type="Proteomes" id="UP001221898">
    <property type="component" value="Unassembled WGS sequence"/>
</dbReference>
<dbReference type="AlphaFoldDB" id="A0AAD7WQ96"/>
<keyword evidence="2" id="KW-1185">Reference proteome</keyword>
<sequence>MMLRRDLRRGRGGWWGMFALREGEVLSGHSCSRMWAGRKDAYEATLSTARPLSTHALNSPLYLSRRCELRFGTDDGFAHGRCLTLEEVEGWGGADRLPREP</sequence>